<dbReference type="Pfam" id="PF00096">
    <property type="entry name" value="zf-C2H2"/>
    <property type="match status" value="5"/>
</dbReference>
<name>A0A9P8HVV4_9PEZI</name>
<dbReference type="OrthoDB" id="4748970at2759"/>
<keyword evidence="4 10" id="KW-0863">Zinc-finger</keyword>
<dbReference type="Gene3D" id="3.90.1200.10">
    <property type="match status" value="1"/>
</dbReference>
<evidence type="ECO:0000256" key="1">
    <source>
        <dbReference type="ARBA" id="ARBA00004123"/>
    </source>
</evidence>
<feature type="region of interest" description="Disordered" evidence="11">
    <location>
        <begin position="1"/>
        <end position="75"/>
    </location>
</feature>
<keyword evidence="3" id="KW-0479">Metal-binding</keyword>
<dbReference type="PROSITE" id="PS50157">
    <property type="entry name" value="ZINC_FINGER_C2H2_2"/>
    <property type="match status" value="7"/>
</dbReference>
<dbReference type="SUPFAM" id="SSF57667">
    <property type="entry name" value="beta-beta-alpha zinc fingers"/>
    <property type="match status" value="3"/>
</dbReference>
<feature type="compositionally biased region" description="Basic and acidic residues" evidence="11">
    <location>
        <begin position="65"/>
        <end position="75"/>
    </location>
</feature>
<dbReference type="GO" id="GO:0102193">
    <property type="term" value="F:protein-ribulosamine 3-kinase activity"/>
    <property type="evidence" value="ECO:0007669"/>
    <property type="project" value="UniProtKB-EC"/>
</dbReference>
<dbReference type="InterPro" id="IPR016477">
    <property type="entry name" value="Fructo-/Ketosamine-3-kinase"/>
</dbReference>
<dbReference type="Pfam" id="PF03881">
    <property type="entry name" value="Fructosamin_kin"/>
    <property type="match status" value="1"/>
</dbReference>
<comment type="catalytic activity">
    <reaction evidence="9">
        <text>N(6)-D-ribulosyl-L-lysyl-[protein] + ATP = N(6)-(3-O-phospho-D-ribulosyl)-L-lysyl-[protein] + ADP + H(+)</text>
        <dbReference type="Rhea" id="RHEA:48432"/>
        <dbReference type="Rhea" id="RHEA-COMP:12103"/>
        <dbReference type="Rhea" id="RHEA-COMP:12104"/>
        <dbReference type="ChEBI" id="CHEBI:15378"/>
        <dbReference type="ChEBI" id="CHEBI:30616"/>
        <dbReference type="ChEBI" id="CHEBI:90418"/>
        <dbReference type="ChEBI" id="CHEBI:90420"/>
        <dbReference type="ChEBI" id="CHEBI:456216"/>
        <dbReference type="EC" id="2.7.1.172"/>
    </reaction>
    <physiologicalReaction direction="left-to-right" evidence="9">
        <dbReference type="Rhea" id="RHEA:48433"/>
    </physiologicalReaction>
</comment>
<evidence type="ECO:0000259" key="12">
    <source>
        <dbReference type="PROSITE" id="PS50157"/>
    </source>
</evidence>
<feature type="compositionally biased region" description="Basic and acidic residues" evidence="11">
    <location>
        <begin position="414"/>
        <end position="427"/>
    </location>
</feature>
<keyword evidence="5" id="KW-0862">Zinc</keyword>
<gene>
    <name evidence="13" type="ORF">FGG08_004758</name>
</gene>
<evidence type="ECO:0000256" key="7">
    <source>
        <dbReference type="ARBA" id="ARBA00023163"/>
    </source>
</evidence>
<keyword evidence="6" id="KW-0805">Transcription regulation</keyword>
<dbReference type="InterPro" id="IPR013087">
    <property type="entry name" value="Znf_C2H2_type"/>
</dbReference>
<feature type="region of interest" description="Disordered" evidence="11">
    <location>
        <begin position="414"/>
        <end position="434"/>
    </location>
</feature>
<dbReference type="Proteomes" id="UP000698800">
    <property type="component" value="Unassembled WGS sequence"/>
</dbReference>
<comment type="caution">
    <text evidence="13">The sequence shown here is derived from an EMBL/GenBank/DDBJ whole genome shotgun (WGS) entry which is preliminary data.</text>
</comment>
<evidence type="ECO:0000256" key="6">
    <source>
        <dbReference type="ARBA" id="ARBA00023015"/>
    </source>
</evidence>
<evidence type="ECO:0000256" key="9">
    <source>
        <dbReference type="ARBA" id="ARBA00048655"/>
    </source>
</evidence>
<organism evidence="13 14">
    <name type="scientific">Glutinoglossum americanum</name>
    <dbReference type="NCBI Taxonomy" id="1670608"/>
    <lineage>
        <taxon>Eukaryota</taxon>
        <taxon>Fungi</taxon>
        <taxon>Dikarya</taxon>
        <taxon>Ascomycota</taxon>
        <taxon>Pezizomycotina</taxon>
        <taxon>Geoglossomycetes</taxon>
        <taxon>Geoglossales</taxon>
        <taxon>Geoglossaceae</taxon>
        <taxon>Glutinoglossum</taxon>
    </lineage>
</organism>
<dbReference type="InterPro" id="IPR036236">
    <property type="entry name" value="Znf_C2H2_sf"/>
</dbReference>
<feature type="domain" description="C2H2-type" evidence="12">
    <location>
        <begin position="135"/>
        <end position="165"/>
    </location>
</feature>
<dbReference type="PANTHER" id="PTHR46179">
    <property type="entry name" value="ZINC FINGER PROTEIN"/>
    <property type="match status" value="1"/>
</dbReference>
<dbReference type="EC" id="2.7.1.172" evidence="2"/>
<accession>A0A9P8HVV4</accession>
<evidence type="ECO:0000313" key="13">
    <source>
        <dbReference type="EMBL" id="KAH0538683.1"/>
    </source>
</evidence>
<evidence type="ECO:0000256" key="2">
    <source>
        <dbReference type="ARBA" id="ARBA00011961"/>
    </source>
</evidence>
<dbReference type="GO" id="GO:0005634">
    <property type="term" value="C:nucleus"/>
    <property type="evidence" value="ECO:0007669"/>
    <property type="project" value="UniProtKB-SubCell"/>
</dbReference>
<dbReference type="Gene3D" id="3.30.160.60">
    <property type="entry name" value="Classic Zinc Finger"/>
    <property type="match status" value="5"/>
</dbReference>
<evidence type="ECO:0000256" key="4">
    <source>
        <dbReference type="ARBA" id="ARBA00022771"/>
    </source>
</evidence>
<proteinExistence type="predicted"/>
<feature type="domain" description="C2H2-type" evidence="12">
    <location>
        <begin position="196"/>
        <end position="227"/>
    </location>
</feature>
<reference evidence="13" key="1">
    <citation type="submission" date="2021-03" db="EMBL/GenBank/DDBJ databases">
        <title>Comparative genomics and phylogenomic investigation of the class Geoglossomycetes provide insights into ecological specialization and systematics.</title>
        <authorList>
            <person name="Melie T."/>
            <person name="Pirro S."/>
            <person name="Miller A.N."/>
            <person name="Quandt A."/>
        </authorList>
    </citation>
    <scope>NUCLEOTIDE SEQUENCE</scope>
    <source>
        <strain evidence="13">GBOQ0MN5Z8</strain>
    </source>
</reference>
<feature type="domain" description="C2H2-type" evidence="12">
    <location>
        <begin position="166"/>
        <end position="195"/>
    </location>
</feature>
<dbReference type="EMBL" id="JAGHQL010000100">
    <property type="protein sequence ID" value="KAH0538683.1"/>
    <property type="molecule type" value="Genomic_DNA"/>
</dbReference>
<dbReference type="GO" id="GO:0006357">
    <property type="term" value="P:regulation of transcription by RNA polymerase II"/>
    <property type="evidence" value="ECO:0007669"/>
    <property type="project" value="TreeGrafter"/>
</dbReference>
<protein>
    <recommendedName>
        <fullName evidence="2">protein-ribulosamine 3-kinase</fullName>
        <ecNumber evidence="2">2.7.1.172</ecNumber>
    </recommendedName>
</protein>
<feature type="domain" description="C2H2-type" evidence="12">
    <location>
        <begin position="338"/>
        <end position="368"/>
    </location>
</feature>
<feature type="compositionally biased region" description="Basic and acidic residues" evidence="11">
    <location>
        <begin position="41"/>
        <end position="51"/>
    </location>
</feature>
<feature type="domain" description="C2H2-type" evidence="12">
    <location>
        <begin position="228"/>
        <end position="264"/>
    </location>
</feature>
<evidence type="ECO:0000313" key="14">
    <source>
        <dbReference type="Proteomes" id="UP000698800"/>
    </source>
</evidence>
<dbReference type="PROSITE" id="PS00028">
    <property type="entry name" value="ZINC_FINGER_C2H2_1"/>
    <property type="match status" value="6"/>
</dbReference>
<dbReference type="SUPFAM" id="SSF56112">
    <property type="entry name" value="Protein kinase-like (PK-like)"/>
    <property type="match status" value="1"/>
</dbReference>
<evidence type="ECO:0000256" key="11">
    <source>
        <dbReference type="SAM" id="MobiDB-lite"/>
    </source>
</evidence>
<evidence type="ECO:0000256" key="10">
    <source>
        <dbReference type="PROSITE-ProRule" id="PRU00042"/>
    </source>
</evidence>
<dbReference type="InterPro" id="IPR011009">
    <property type="entry name" value="Kinase-like_dom_sf"/>
</dbReference>
<evidence type="ECO:0000256" key="8">
    <source>
        <dbReference type="ARBA" id="ARBA00023242"/>
    </source>
</evidence>
<comment type="subcellular location">
    <subcellularLocation>
        <location evidence="1">Nucleus</location>
    </subcellularLocation>
</comment>
<evidence type="ECO:0000256" key="3">
    <source>
        <dbReference type="ARBA" id="ARBA00022723"/>
    </source>
</evidence>
<dbReference type="GO" id="GO:0008270">
    <property type="term" value="F:zinc ion binding"/>
    <property type="evidence" value="ECO:0007669"/>
    <property type="project" value="UniProtKB-KW"/>
</dbReference>
<feature type="domain" description="C2H2-type" evidence="12">
    <location>
        <begin position="304"/>
        <end position="332"/>
    </location>
</feature>
<dbReference type="AlphaFoldDB" id="A0A9P8HVV4"/>
<dbReference type="PANTHER" id="PTHR46179:SF13">
    <property type="entry name" value="C2H2-TYPE DOMAIN-CONTAINING PROTEIN"/>
    <property type="match status" value="1"/>
</dbReference>
<keyword evidence="7" id="KW-0804">Transcription</keyword>
<sequence length="863" mass="97547">MAPGRDDCGGRASGRMGSKRKAEEELEAQFKKARLIPTPDAYRDEADRVGEDAGSLDGGDNCTEGDNRSDKACSEKSDVLEMLTPSTPSVPSTPKPKYASETRKFPCTHPDCPKLFNRPAKLADHMRSHSGDRPFECTYDGCDKSFTRRTSLKDHIQCIHTRVKDHACQWEGCGKRFRTATKLKNHIAIHEGHERFRCTGYPPCNEFFRKHQTLHRHIASVHLGQMPYPCAKIDPITNKPCTEGFKQAGHLRTHVVRYHSGIRFWCHECKEPVLGDEGETAEPRELGFHTYELFEQHKRLVHPPNCTLCSKVCSTQSELRRHIEVHHSDIRPEKSRAYRCQATGCDREFAKRSNLKVHVRSVHEHIRPFVCGVTDLTKSKATKGWDGQGACGSEFAAKRALEEHVRIRHMELDASRRRKTQGNEESRATAGQTAMGSSMIARLTGVGYEESRHIPCLYPSCQIRFTRQYDLELHMKTKHHLSDGETVELFVEKEALNGGRFWFGADVQDEEYWDWAPEAAEFDPEDIAEDEETPSGVGRAKRRGSVAEWRLGGCSRELGGEGVLLHGEDIIMDDQGAGGEILELFQCAIGDSGKAQMEGEFNAMSELYKTIPSLVPKPYAWGKRQLESPATYFFLCEFVNISDRLPDPAKLGACLAELHKKSVSPTGKFGFHVPTYDGKLEQVVDWDSSWPSFFGKLLAGVLQSDIKTNGPWEELEVIVQRTLSYVIPRLLGALETDGRTVEPCLIHGDLWEGNIGTEFGTGNIYIFDSCAFYAHHEMEIGIWRVEHHRMKAKAYKREYLRNMDASEPIDEFDDRNRLYSVKTKLMYSAHVPGTNVRQQAYEDLCFLVDKYAPWLGEGKGDAA</sequence>
<dbReference type="SMART" id="SM00355">
    <property type="entry name" value="ZnF_C2H2"/>
    <property type="match status" value="9"/>
</dbReference>
<keyword evidence="14" id="KW-1185">Reference proteome</keyword>
<evidence type="ECO:0000256" key="5">
    <source>
        <dbReference type="ARBA" id="ARBA00022833"/>
    </source>
</evidence>
<keyword evidence="8" id="KW-0539">Nucleus</keyword>
<dbReference type="InterPro" id="IPR051061">
    <property type="entry name" value="Zinc_finger_trans_reg"/>
</dbReference>
<feature type="domain" description="C2H2-type" evidence="12">
    <location>
        <begin position="105"/>
        <end position="134"/>
    </location>
</feature>